<sequence>MNEQYTVFLIGGDTGGDEQAAFELRDVGARCRLTCRYRDKVIVAEEDDYFEALFQIRQELEVDGLLPFCYGASGNVFPEGTVVEMSRGLIACKVKMGQPPQKTDLVNIFADGHDVAPTFARMQQECWDAWLASLPP</sequence>
<proteinExistence type="predicted"/>
<dbReference type="EMBL" id="LPWA01000122">
    <property type="protein sequence ID" value="KUM25135.1"/>
    <property type="molecule type" value="Genomic_DNA"/>
</dbReference>
<comment type="caution">
    <text evidence="1">The sequence shown here is derived from an EMBL/GenBank/DDBJ whole genome shotgun (WGS) entry which is preliminary data.</text>
</comment>
<evidence type="ECO:0000313" key="1">
    <source>
        <dbReference type="EMBL" id="KUM25135.1"/>
    </source>
</evidence>
<protein>
    <submittedName>
        <fullName evidence="1">Uncharacterized protein</fullName>
    </submittedName>
</protein>
<reference evidence="1 2" key="1">
    <citation type="submission" date="2015-12" db="EMBL/GenBank/DDBJ databases">
        <title>Draft genome sequence of Mesorhizobium sp. UFLA 01-765, a multitolerant efficient symbiont and plant-growth promoting strain isolated from Zn-mining soil using Leucaena leucocephala as a trap plant.</title>
        <authorList>
            <person name="Rangel W.M."/>
            <person name="Thijs S."/>
            <person name="Longatti S.M."/>
            <person name="Moreira F.M."/>
            <person name="Weyens N."/>
            <person name="Vangronsveld J."/>
            <person name="Van Hamme J.D."/>
            <person name="Bottos E.M."/>
            <person name="Rineau F."/>
        </authorList>
    </citation>
    <scope>NUCLEOTIDE SEQUENCE [LARGE SCALE GENOMIC DNA]</scope>
    <source>
        <strain evidence="1 2">UFLA 01-765</strain>
    </source>
</reference>
<name>A0A101KQG4_RHILI</name>
<dbReference type="OrthoDB" id="775526at2"/>
<dbReference type="AlphaFoldDB" id="A0A101KQG4"/>
<evidence type="ECO:0000313" key="2">
    <source>
        <dbReference type="Proteomes" id="UP000053176"/>
    </source>
</evidence>
<accession>A0A101KQG4</accession>
<organism evidence="1 2">
    <name type="scientific">Rhizobium loti</name>
    <name type="common">Mesorhizobium loti</name>
    <dbReference type="NCBI Taxonomy" id="381"/>
    <lineage>
        <taxon>Bacteria</taxon>
        <taxon>Pseudomonadati</taxon>
        <taxon>Pseudomonadota</taxon>
        <taxon>Alphaproteobacteria</taxon>
        <taxon>Hyphomicrobiales</taxon>
        <taxon>Phyllobacteriaceae</taxon>
        <taxon>Mesorhizobium</taxon>
    </lineage>
</organism>
<dbReference type="Proteomes" id="UP000053176">
    <property type="component" value="Unassembled WGS sequence"/>
</dbReference>
<gene>
    <name evidence="1" type="ORF">AU467_27560</name>
</gene>